<dbReference type="AlphaFoldDB" id="A0A0W0UZU0"/>
<evidence type="ECO:0000259" key="2">
    <source>
        <dbReference type="Pfam" id="PF21663"/>
    </source>
</evidence>
<proteinExistence type="predicted"/>
<sequence>MKKPIVFKGNCSYKDLKDTSDAYLVRESSDPNFLTVSYYDKKQGLLHTRICFANGGWHLPHEVNPQDIKTHDGDSQKLLDFIHARFNRTDLLLPKAHEASQNLSHKILTAIAGLNEEPEKNPSPTTHVPLSRTHHPEIKLVFNKNGDSALENKKVGSWLIRESSDSRMITVSRKDFIQGTHKILCFRCMCINGEWYTEENIPKNIVASSTYQPNPKEEAASLLKFLEQECFEEKDRISPSLEEESTHPYFKQFPGKTIEQSQQKKNLITFEEYWQKRKQKRQKSIVPPNPHTDSVFKDTVEIEGVNIYECPKTNERYQLKQGSEITLGDLHANTMKLLFMLVFHGIARIPEENYLALSEIYNKDTHNKEDFQRFAELLDSMEFIDDTIRNTLLIRLIGDELADRGSNDFLTLLVLKKLHEEKVPVQILLSNHSIEFIESLERELKKLKEEDALPSSQHSMDEEEEEAPTPPFAGKNDFLPERFLGFSAQKSMLTLKWAIDEKRVDWKEMVELYKSVYPSMSCVLSYTLDKENNGITLYSHAPIDIEVVENLAVSWGIDYNDSTPQALAESIDRINQHYHQQYACRNRIHELYNGQDLTKAAEPNGKISKKENPLLFLMWNRSYTKINRDAQHKGYFVSYVHGHDSSEFVASANVRNLDNILGKFPLEPMGKYTAVCSTVNNPVMANDAAAVNSPLGTFGLFRQCNRRETEFSCSSTPDFTHS</sequence>
<accession>A0A0W0UZU0</accession>
<gene>
    <name evidence="3" type="ORF">Ljam_0161</name>
</gene>
<dbReference type="Pfam" id="PF21663">
    <property type="entry name" value="WipA_Phos"/>
    <property type="match status" value="1"/>
</dbReference>
<evidence type="ECO:0000313" key="3">
    <source>
        <dbReference type="EMBL" id="KTD13371.1"/>
    </source>
</evidence>
<organism evidence="3 4">
    <name type="scientific">Legionella jamestowniensis</name>
    <dbReference type="NCBI Taxonomy" id="455"/>
    <lineage>
        <taxon>Bacteria</taxon>
        <taxon>Pseudomonadati</taxon>
        <taxon>Pseudomonadota</taxon>
        <taxon>Gammaproteobacteria</taxon>
        <taxon>Legionellales</taxon>
        <taxon>Legionellaceae</taxon>
        <taxon>Legionella</taxon>
    </lineage>
</organism>
<evidence type="ECO:0000256" key="1">
    <source>
        <dbReference type="SAM" id="MobiDB-lite"/>
    </source>
</evidence>
<dbReference type="OrthoDB" id="5654315at2"/>
<dbReference type="EMBL" id="LNYG01000001">
    <property type="protein sequence ID" value="KTD13371.1"/>
    <property type="molecule type" value="Genomic_DNA"/>
</dbReference>
<reference evidence="3 4" key="1">
    <citation type="submission" date="2015-11" db="EMBL/GenBank/DDBJ databases">
        <title>Genomic analysis of 38 Legionella species identifies large and diverse effector repertoires.</title>
        <authorList>
            <person name="Burstein D."/>
            <person name="Amaro F."/>
            <person name="Zusman T."/>
            <person name="Lifshitz Z."/>
            <person name="Cohen O."/>
            <person name="Gilbert J.A."/>
            <person name="Pupko T."/>
            <person name="Shuman H.A."/>
            <person name="Segal G."/>
        </authorList>
    </citation>
    <scope>NUCLEOTIDE SEQUENCE [LARGE SCALE GENOMIC DNA]</scope>
    <source>
        <strain evidence="3 4">JA-26-G1-E2</strain>
    </source>
</reference>
<dbReference type="PATRIC" id="fig|455.5.peg.166"/>
<dbReference type="GO" id="GO:0016791">
    <property type="term" value="F:phosphatase activity"/>
    <property type="evidence" value="ECO:0007669"/>
    <property type="project" value="InterPro"/>
</dbReference>
<evidence type="ECO:0000313" key="4">
    <source>
        <dbReference type="Proteomes" id="UP000054715"/>
    </source>
</evidence>
<dbReference type="Proteomes" id="UP000054715">
    <property type="component" value="Unassembled WGS sequence"/>
</dbReference>
<dbReference type="InterPro" id="IPR048521">
    <property type="entry name" value="WipA_Phos"/>
</dbReference>
<feature type="domain" description="WipA-like phosphatase" evidence="2">
    <location>
        <begin position="393"/>
        <end position="663"/>
    </location>
</feature>
<feature type="region of interest" description="Disordered" evidence="1">
    <location>
        <begin position="451"/>
        <end position="473"/>
    </location>
</feature>
<comment type="caution">
    <text evidence="3">The sequence shown here is derived from an EMBL/GenBank/DDBJ whole genome shotgun (WGS) entry which is preliminary data.</text>
</comment>
<dbReference type="RefSeq" id="WP_058448241.1">
    <property type="nucleotide sequence ID" value="NZ_CAAAJF010000003.1"/>
</dbReference>
<protein>
    <recommendedName>
        <fullName evidence="2">WipA-like phosphatase domain-containing protein</fullName>
    </recommendedName>
</protein>
<name>A0A0W0UZU0_9GAMM</name>